<feature type="non-terminal residue" evidence="2">
    <location>
        <position position="354"/>
    </location>
</feature>
<dbReference type="STRING" id="1448308.A0A2T2NUR1"/>
<gene>
    <name evidence="2" type="ORF">BS50DRAFT_464454</name>
</gene>
<proteinExistence type="predicted"/>
<organism evidence="2 3">
    <name type="scientific">Corynespora cassiicola Philippines</name>
    <dbReference type="NCBI Taxonomy" id="1448308"/>
    <lineage>
        <taxon>Eukaryota</taxon>
        <taxon>Fungi</taxon>
        <taxon>Dikarya</taxon>
        <taxon>Ascomycota</taxon>
        <taxon>Pezizomycotina</taxon>
        <taxon>Dothideomycetes</taxon>
        <taxon>Pleosporomycetidae</taxon>
        <taxon>Pleosporales</taxon>
        <taxon>Corynesporascaceae</taxon>
        <taxon>Corynespora</taxon>
    </lineage>
</organism>
<dbReference type="AlphaFoldDB" id="A0A2T2NUR1"/>
<evidence type="ECO:0000313" key="2">
    <source>
        <dbReference type="EMBL" id="PSN69165.1"/>
    </source>
</evidence>
<feature type="compositionally biased region" description="Polar residues" evidence="1">
    <location>
        <begin position="1"/>
        <end position="20"/>
    </location>
</feature>
<dbReference type="OrthoDB" id="5138418at2759"/>
<reference evidence="2 3" key="1">
    <citation type="journal article" date="2018" name="Front. Microbiol.">
        <title>Genome-Wide Analysis of Corynespora cassiicola Leaf Fall Disease Putative Effectors.</title>
        <authorList>
            <person name="Lopez D."/>
            <person name="Ribeiro S."/>
            <person name="Label P."/>
            <person name="Fumanal B."/>
            <person name="Venisse J.S."/>
            <person name="Kohler A."/>
            <person name="de Oliveira R.R."/>
            <person name="Labutti K."/>
            <person name="Lipzen A."/>
            <person name="Lail K."/>
            <person name="Bauer D."/>
            <person name="Ohm R.A."/>
            <person name="Barry K.W."/>
            <person name="Spatafora J."/>
            <person name="Grigoriev I.V."/>
            <person name="Martin F.M."/>
            <person name="Pujade-Renaud V."/>
        </authorList>
    </citation>
    <scope>NUCLEOTIDE SEQUENCE [LARGE SCALE GENOMIC DNA]</scope>
    <source>
        <strain evidence="2 3">Philippines</strain>
    </source>
</reference>
<dbReference type="EMBL" id="KZ678133">
    <property type="protein sequence ID" value="PSN69165.1"/>
    <property type="molecule type" value="Genomic_DNA"/>
</dbReference>
<feature type="region of interest" description="Disordered" evidence="1">
    <location>
        <begin position="145"/>
        <end position="169"/>
    </location>
</feature>
<protein>
    <submittedName>
        <fullName evidence="2">Uncharacterized protein</fullName>
    </submittedName>
</protein>
<dbReference type="Proteomes" id="UP000240883">
    <property type="component" value="Unassembled WGS sequence"/>
</dbReference>
<keyword evidence="3" id="KW-1185">Reference proteome</keyword>
<feature type="region of interest" description="Disordered" evidence="1">
    <location>
        <begin position="198"/>
        <end position="305"/>
    </location>
</feature>
<accession>A0A2T2NUR1</accession>
<feature type="non-terminal residue" evidence="2">
    <location>
        <position position="1"/>
    </location>
</feature>
<evidence type="ECO:0000256" key="1">
    <source>
        <dbReference type="SAM" id="MobiDB-lite"/>
    </source>
</evidence>
<name>A0A2T2NUR1_CORCC</name>
<sequence>TPTSQSWATSSLSYSRSPNARSPPPLANDRYELAGGMENSDRFARQANNYDDYFHLEKQRGMWPNSPPAGLPNQLPVDGNQLPVDGVDTSPGGSKPWMLNQIMNIVGGVAGKLFEFCAVPFRGFQAGGGQGYTVDDHGEIAAKLGLQDDPSTEPPGSSRPQGNYPEDNFGVQSIESLESERPRMAKRLRTGDNWVVVDKEGGMNSRPSTPRLAERRLPPLSRSPSQIPRPASRASFSTPVSRPSLIPVSRRSTLDRKPYYSPSGHAKSYSTPQPRSYGRLSYGSPSLFDDNMNSSRSPLPAESQRLISKWRREEIEDEARMRRMSSQMDAMLKEAREALGQKVEIEDDFVDDNI</sequence>
<evidence type="ECO:0000313" key="3">
    <source>
        <dbReference type="Proteomes" id="UP000240883"/>
    </source>
</evidence>
<feature type="region of interest" description="Disordered" evidence="1">
    <location>
        <begin position="1"/>
        <end position="32"/>
    </location>
</feature>